<evidence type="ECO:0000256" key="2">
    <source>
        <dbReference type="ARBA" id="ARBA00022737"/>
    </source>
</evidence>
<organism evidence="5 6">
    <name type="scientific">Solanum verrucosum</name>
    <dbReference type="NCBI Taxonomy" id="315347"/>
    <lineage>
        <taxon>Eukaryota</taxon>
        <taxon>Viridiplantae</taxon>
        <taxon>Streptophyta</taxon>
        <taxon>Embryophyta</taxon>
        <taxon>Tracheophyta</taxon>
        <taxon>Spermatophyta</taxon>
        <taxon>Magnoliopsida</taxon>
        <taxon>eudicotyledons</taxon>
        <taxon>Gunneridae</taxon>
        <taxon>Pentapetalae</taxon>
        <taxon>asterids</taxon>
        <taxon>lamiids</taxon>
        <taxon>Solanales</taxon>
        <taxon>Solanaceae</taxon>
        <taxon>Solanoideae</taxon>
        <taxon>Solaneae</taxon>
        <taxon>Solanum</taxon>
    </lineage>
</organism>
<dbReference type="Pfam" id="PF20431">
    <property type="entry name" value="E_motif"/>
    <property type="match status" value="1"/>
</dbReference>
<proteinExistence type="inferred from homology"/>
<dbReference type="GO" id="GO:0008270">
    <property type="term" value="F:zinc ion binding"/>
    <property type="evidence" value="ECO:0007669"/>
    <property type="project" value="InterPro"/>
</dbReference>
<feature type="repeat" description="PPR" evidence="3">
    <location>
        <begin position="318"/>
        <end position="352"/>
    </location>
</feature>
<dbReference type="InterPro" id="IPR032867">
    <property type="entry name" value="DYW_dom"/>
</dbReference>
<keyword evidence="2" id="KW-0677">Repeat</keyword>
<dbReference type="GO" id="GO:0003723">
    <property type="term" value="F:RNA binding"/>
    <property type="evidence" value="ECO:0007669"/>
    <property type="project" value="InterPro"/>
</dbReference>
<feature type="domain" description="DYW" evidence="4">
    <location>
        <begin position="532"/>
        <end position="621"/>
    </location>
</feature>
<protein>
    <recommendedName>
        <fullName evidence="4">DYW domain-containing protein</fullName>
    </recommendedName>
</protein>
<evidence type="ECO:0000259" key="4">
    <source>
        <dbReference type="Pfam" id="PF14432"/>
    </source>
</evidence>
<dbReference type="Gene3D" id="1.25.40.10">
    <property type="entry name" value="Tetratricopeptide repeat domain"/>
    <property type="match status" value="4"/>
</dbReference>
<dbReference type="EMBL" id="CP133612">
    <property type="protein sequence ID" value="WMV11027.1"/>
    <property type="molecule type" value="Genomic_DNA"/>
</dbReference>
<dbReference type="InterPro" id="IPR046960">
    <property type="entry name" value="PPR_At4g14850-like_plant"/>
</dbReference>
<dbReference type="GO" id="GO:0009451">
    <property type="term" value="P:RNA modification"/>
    <property type="evidence" value="ECO:0007669"/>
    <property type="project" value="InterPro"/>
</dbReference>
<reference evidence="5" key="1">
    <citation type="submission" date="2023-08" db="EMBL/GenBank/DDBJ databases">
        <title>A de novo genome assembly of Solanum verrucosum Schlechtendal, a Mexican diploid species geographically isolated from the other diploid A-genome species in potato relatives.</title>
        <authorList>
            <person name="Hosaka K."/>
        </authorList>
    </citation>
    <scope>NUCLEOTIDE SEQUENCE</scope>
    <source>
        <tissue evidence="5">Young leaves</tissue>
    </source>
</reference>
<dbReference type="InterPro" id="IPR011990">
    <property type="entry name" value="TPR-like_helical_dom_sf"/>
</dbReference>
<feature type="repeat" description="PPR" evidence="3">
    <location>
        <begin position="186"/>
        <end position="216"/>
    </location>
</feature>
<dbReference type="Proteomes" id="UP001234989">
    <property type="component" value="Chromosome 1"/>
</dbReference>
<evidence type="ECO:0000256" key="3">
    <source>
        <dbReference type="PROSITE-ProRule" id="PRU00708"/>
    </source>
</evidence>
<dbReference type="Pfam" id="PF14432">
    <property type="entry name" value="DYW_deaminase"/>
    <property type="match status" value="1"/>
</dbReference>
<dbReference type="InterPro" id="IPR046849">
    <property type="entry name" value="E2_motif"/>
</dbReference>
<evidence type="ECO:0000313" key="6">
    <source>
        <dbReference type="Proteomes" id="UP001234989"/>
    </source>
</evidence>
<dbReference type="NCBIfam" id="TIGR00756">
    <property type="entry name" value="PPR"/>
    <property type="match status" value="4"/>
</dbReference>
<dbReference type="FunFam" id="1.25.40.10:FF:000031">
    <property type="entry name" value="Pentatricopeptide repeat-containing protein mitochondrial"/>
    <property type="match status" value="1"/>
</dbReference>
<dbReference type="InterPro" id="IPR002885">
    <property type="entry name" value="PPR_rpt"/>
</dbReference>
<sequence>MSGTSFFSSPPLYTTSTNTKYSHSPSPDRLKFLIDKSKNIRQLLQIHAFLIRNGLESDPVLSFRLQQSYSSLGHLQHSVTVFKRTHSPTVFSYTAIIHNHVINDLYEQAYVLYIQMLTQNIEPNAFTFSSMLKTCPLESGKALHCQALKLGYESDTYVRTALVDVYARGSDIVSARKLFDTMPERSLVSLTTMITGYAKNGHVQKARELFDGMEDRDVVCWNAMIDGYGQHGRPSETLVLFRQMLLSKVKPNEVTVVAALSACAQMGVLESGRWIHAYVKSNRIQVNKHVGTAFIDMYSKSGSLEDARMVFDQMRDKDVITWNSMIVGYAMHGFSLEALQLFNEMCKLGLQPTDITFIGILSACANAGLVSEGWTYFQLMEKYLIEPKIEHYGCMVNLLGRAGQLEKAYEFVKTMKIDSDPILWGTLLTACRIHGDVRLAEKIMEFLVEQDLATSGTYVLLSNIYAAAGDWDGVAKVRALMKRSGVDKEPGCSSIEVNNKVHEFLAGDMKHPKSKEIYIMLEEMNKWLEAHGYLPQTEIVLHNLGEVEKQQALAVHSERLAIAYGLISTQAGTTIKIVKNLRVCPDCHAVTKLISKITGRKIIVRDRNRFHHFIDGSCSCVRIVPSASDTTNLWKMQQLVEHCLLHIYAAKQHIFQCTRLQNMEETSVSRNQKVT</sequence>
<name>A0AAF0PUI8_SOLVR</name>
<gene>
    <name evidence="5" type="ORF">MTR67_004412</name>
</gene>
<feature type="repeat" description="PPR" evidence="3">
    <location>
        <begin position="217"/>
        <end position="251"/>
    </location>
</feature>
<evidence type="ECO:0000313" key="5">
    <source>
        <dbReference type="EMBL" id="WMV11027.1"/>
    </source>
</evidence>
<accession>A0AAF0PUI8</accession>
<dbReference type="InterPro" id="IPR046848">
    <property type="entry name" value="E_motif"/>
</dbReference>
<dbReference type="PANTHER" id="PTHR47926:SF456">
    <property type="entry name" value="PENTATRICOPEPTIDE REPEAT-CONTAINING PROTEIN ELI1, CHLOROPLASTIC"/>
    <property type="match status" value="1"/>
</dbReference>
<dbReference type="AlphaFoldDB" id="A0AAF0PUI8"/>
<dbReference type="Pfam" id="PF13041">
    <property type="entry name" value="PPR_2"/>
    <property type="match status" value="3"/>
</dbReference>
<dbReference type="FunFam" id="1.25.40.10:FF:000939">
    <property type="entry name" value="Pentatricopeptide repeat-containing protein ELI1, chloroplastic"/>
    <property type="match status" value="1"/>
</dbReference>
<dbReference type="PROSITE" id="PS51375">
    <property type="entry name" value="PPR"/>
    <property type="match status" value="3"/>
</dbReference>
<dbReference type="Pfam" id="PF01535">
    <property type="entry name" value="PPR"/>
    <property type="match status" value="2"/>
</dbReference>
<evidence type="ECO:0000256" key="1">
    <source>
        <dbReference type="ARBA" id="ARBA00006643"/>
    </source>
</evidence>
<comment type="similarity">
    <text evidence="1">Belongs to the PPR family. PCMP-H subfamily.</text>
</comment>
<dbReference type="Pfam" id="PF20430">
    <property type="entry name" value="Eplus_motif"/>
    <property type="match status" value="1"/>
</dbReference>
<dbReference type="PANTHER" id="PTHR47926">
    <property type="entry name" value="PENTATRICOPEPTIDE REPEAT-CONTAINING PROTEIN"/>
    <property type="match status" value="1"/>
</dbReference>
<dbReference type="FunFam" id="1.25.40.10:FF:000454">
    <property type="entry name" value="Pentatricopeptide repeat-containing protein At3g47530"/>
    <property type="match status" value="1"/>
</dbReference>
<keyword evidence="6" id="KW-1185">Reference proteome</keyword>